<evidence type="ECO:0000313" key="1">
    <source>
        <dbReference type="EMBL" id="RPF58315.1"/>
    </source>
</evidence>
<dbReference type="EMBL" id="RKRK01000002">
    <property type="protein sequence ID" value="RPF58315.1"/>
    <property type="molecule type" value="Genomic_DNA"/>
</dbReference>
<comment type="caution">
    <text evidence="1">The sequence shown here is derived from an EMBL/GenBank/DDBJ whole genome shotgun (WGS) entry which is preliminary data.</text>
</comment>
<gene>
    <name evidence="1" type="ORF">EDD62_0959</name>
</gene>
<organism evidence="1 2">
    <name type="scientific">Abyssicoccus albus</name>
    <dbReference type="NCBI Taxonomy" id="1817405"/>
    <lineage>
        <taxon>Bacteria</taxon>
        <taxon>Bacillati</taxon>
        <taxon>Bacillota</taxon>
        <taxon>Bacilli</taxon>
        <taxon>Bacillales</taxon>
        <taxon>Abyssicoccaceae</taxon>
    </lineage>
</organism>
<proteinExistence type="predicted"/>
<dbReference type="OrthoDB" id="2389160at2"/>
<dbReference type="Pfam" id="PF10804">
    <property type="entry name" value="DUF2538"/>
    <property type="match status" value="1"/>
</dbReference>
<reference evidence="1 2" key="1">
    <citation type="submission" date="2018-11" db="EMBL/GenBank/DDBJ databases">
        <title>Genomic Encyclopedia of Type Strains, Phase IV (KMG-IV): sequencing the most valuable type-strain genomes for metagenomic binning, comparative biology and taxonomic classification.</title>
        <authorList>
            <person name="Goeker M."/>
        </authorList>
    </citation>
    <scope>NUCLEOTIDE SEQUENCE [LARGE SCALE GENOMIC DNA]</scope>
    <source>
        <strain evidence="1 2">DSM 29158</strain>
    </source>
</reference>
<dbReference type="InterPro" id="IPR024469">
    <property type="entry name" value="DUF2538"/>
</dbReference>
<dbReference type="RefSeq" id="WP_123807730.1">
    <property type="nucleotide sequence ID" value="NZ_RKRK01000002.1"/>
</dbReference>
<keyword evidence="2" id="KW-1185">Reference proteome</keyword>
<dbReference type="AlphaFoldDB" id="A0A3N5CG92"/>
<sequence length="157" mass="18509">MKKQKVNQKIERINHLFDTLEAQIKDQGLDPNIEERYFFLNDTHRDNFDLVQTYYSNIVTKPYIEAQCYLLALPDIYDNVNIFDYDEPLDWVFNGDDYSEVFHSLSIYNQNIVQIGLEANGVLTSNPTGFAQAMSHFNIEQMKVFWQFTAIHRKEAL</sequence>
<accession>A0A3N5CG92</accession>
<dbReference type="Proteomes" id="UP000277108">
    <property type="component" value="Unassembled WGS sequence"/>
</dbReference>
<evidence type="ECO:0000313" key="2">
    <source>
        <dbReference type="Proteomes" id="UP000277108"/>
    </source>
</evidence>
<name>A0A3N5CG92_9BACL</name>
<protein>
    <submittedName>
        <fullName evidence="1">Uncharacterized protein DUF2538</fullName>
    </submittedName>
</protein>